<organism evidence="2 3">
    <name type="scientific">Trifolium medium</name>
    <dbReference type="NCBI Taxonomy" id="97028"/>
    <lineage>
        <taxon>Eukaryota</taxon>
        <taxon>Viridiplantae</taxon>
        <taxon>Streptophyta</taxon>
        <taxon>Embryophyta</taxon>
        <taxon>Tracheophyta</taxon>
        <taxon>Spermatophyta</taxon>
        <taxon>Magnoliopsida</taxon>
        <taxon>eudicotyledons</taxon>
        <taxon>Gunneridae</taxon>
        <taxon>Pentapetalae</taxon>
        <taxon>rosids</taxon>
        <taxon>fabids</taxon>
        <taxon>Fabales</taxon>
        <taxon>Fabaceae</taxon>
        <taxon>Papilionoideae</taxon>
        <taxon>50 kb inversion clade</taxon>
        <taxon>NPAAA clade</taxon>
        <taxon>Hologalegina</taxon>
        <taxon>IRL clade</taxon>
        <taxon>Trifolieae</taxon>
        <taxon>Trifolium</taxon>
    </lineage>
</organism>
<dbReference type="Proteomes" id="UP000265520">
    <property type="component" value="Unassembled WGS sequence"/>
</dbReference>
<sequence length="74" mass="8295">CLHEDEVVCRGRKSIQPYYWPLLMVNDSATAPPPQPFTPLISLSLFYSCVATVPLFLGMLLILKWVLGNSKMAL</sequence>
<evidence type="ECO:0000313" key="3">
    <source>
        <dbReference type="Proteomes" id="UP000265520"/>
    </source>
</evidence>
<feature type="transmembrane region" description="Helical" evidence="1">
    <location>
        <begin position="45"/>
        <end position="67"/>
    </location>
</feature>
<evidence type="ECO:0000313" key="2">
    <source>
        <dbReference type="EMBL" id="MCI37077.1"/>
    </source>
</evidence>
<keyword evidence="3" id="KW-1185">Reference proteome</keyword>
<dbReference type="AlphaFoldDB" id="A0A392RLB4"/>
<feature type="non-terminal residue" evidence="2">
    <location>
        <position position="1"/>
    </location>
</feature>
<accession>A0A392RLB4</accession>
<keyword evidence="1" id="KW-0812">Transmembrane</keyword>
<protein>
    <submittedName>
        <fullName evidence="2">Uncharacterized protein</fullName>
    </submittedName>
</protein>
<proteinExistence type="predicted"/>
<reference evidence="2 3" key="1">
    <citation type="journal article" date="2018" name="Front. Plant Sci.">
        <title>Red Clover (Trifolium pratense) and Zigzag Clover (T. medium) - A Picture of Genomic Similarities and Differences.</title>
        <authorList>
            <person name="Dluhosova J."/>
            <person name="Istvanek J."/>
            <person name="Nedelnik J."/>
            <person name="Repkova J."/>
        </authorList>
    </citation>
    <scope>NUCLEOTIDE SEQUENCE [LARGE SCALE GENOMIC DNA]</scope>
    <source>
        <strain evidence="3">cv. 10/8</strain>
        <tissue evidence="2">Leaf</tissue>
    </source>
</reference>
<keyword evidence="1" id="KW-1133">Transmembrane helix</keyword>
<dbReference type="EMBL" id="LXQA010240566">
    <property type="protein sequence ID" value="MCI37077.1"/>
    <property type="molecule type" value="Genomic_DNA"/>
</dbReference>
<name>A0A392RLB4_9FABA</name>
<comment type="caution">
    <text evidence="2">The sequence shown here is derived from an EMBL/GenBank/DDBJ whole genome shotgun (WGS) entry which is preliminary data.</text>
</comment>
<evidence type="ECO:0000256" key="1">
    <source>
        <dbReference type="SAM" id="Phobius"/>
    </source>
</evidence>
<keyword evidence="1" id="KW-0472">Membrane</keyword>